<dbReference type="eggNOG" id="KOG0874">
    <property type="taxonomic scope" value="Eukaryota"/>
</dbReference>
<dbReference type="GO" id="GO:0102772">
    <property type="term" value="F:sphingolipid C4-monooxygenase activity"/>
    <property type="evidence" value="ECO:0007669"/>
    <property type="project" value="EnsemblFungi"/>
</dbReference>
<dbReference type="Pfam" id="PF04116">
    <property type="entry name" value="FA_hydroxylase"/>
    <property type="match status" value="1"/>
</dbReference>
<dbReference type="GeneID" id="25030776"/>
<dbReference type="InterPro" id="IPR050307">
    <property type="entry name" value="Sterol_Desaturase_Related"/>
</dbReference>
<dbReference type="RefSeq" id="XP_013020203.1">
    <property type="nucleotide sequence ID" value="XM_013164749.1"/>
</dbReference>
<feature type="transmembrane region" description="Helical" evidence="5">
    <location>
        <begin position="123"/>
        <end position="147"/>
    </location>
</feature>
<dbReference type="AlphaFoldDB" id="S9RBT7"/>
<dbReference type="PANTHER" id="PTHR11863">
    <property type="entry name" value="STEROL DESATURASE"/>
    <property type="match status" value="1"/>
</dbReference>
<evidence type="ECO:0000313" key="8">
    <source>
        <dbReference type="Proteomes" id="UP000016088"/>
    </source>
</evidence>
<keyword evidence="4 5" id="KW-0472">Membrane</keyword>
<name>S9RBT7_SCHOY</name>
<dbReference type="HOGENOM" id="CLU_043293_1_1_1"/>
<dbReference type="GO" id="GO:0051999">
    <property type="term" value="P:mannosyl-inositol phosphorylceramide biosynthetic process"/>
    <property type="evidence" value="ECO:0007669"/>
    <property type="project" value="EnsemblFungi"/>
</dbReference>
<gene>
    <name evidence="7" type="ORF">SOCG_01796</name>
</gene>
<evidence type="ECO:0000256" key="2">
    <source>
        <dbReference type="ARBA" id="ARBA00022692"/>
    </source>
</evidence>
<feature type="transmembrane region" description="Helical" evidence="5">
    <location>
        <begin position="64"/>
        <end position="86"/>
    </location>
</feature>
<comment type="subcellular location">
    <subcellularLocation>
        <location evidence="1">Membrane</location>
    </subcellularLocation>
</comment>
<keyword evidence="3 5" id="KW-1133">Transmembrane helix</keyword>
<dbReference type="EMBL" id="KE503208">
    <property type="protein sequence ID" value="EPX71579.1"/>
    <property type="molecule type" value="Genomic_DNA"/>
</dbReference>
<dbReference type="Proteomes" id="UP000016088">
    <property type="component" value="Unassembled WGS sequence"/>
</dbReference>
<evidence type="ECO:0000256" key="5">
    <source>
        <dbReference type="SAM" id="Phobius"/>
    </source>
</evidence>
<proteinExistence type="predicted"/>
<dbReference type="OrthoDB" id="408954at2759"/>
<reference evidence="7 8" key="1">
    <citation type="journal article" date="2011" name="Science">
        <title>Comparative functional genomics of the fission yeasts.</title>
        <authorList>
            <person name="Rhind N."/>
            <person name="Chen Z."/>
            <person name="Yassour M."/>
            <person name="Thompson D.A."/>
            <person name="Haas B.J."/>
            <person name="Habib N."/>
            <person name="Wapinski I."/>
            <person name="Roy S."/>
            <person name="Lin M.F."/>
            <person name="Heiman D.I."/>
            <person name="Young S.K."/>
            <person name="Furuya K."/>
            <person name="Guo Y."/>
            <person name="Pidoux A."/>
            <person name="Chen H.M."/>
            <person name="Robbertse B."/>
            <person name="Goldberg J.M."/>
            <person name="Aoki K."/>
            <person name="Bayne E.H."/>
            <person name="Berlin A.M."/>
            <person name="Desjardins C.A."/>
            <person name="Dobbs E."/>
            <person name="Dukaj L."/>
            <person name="Fan L."/>
            <person name="FitzGerald M.G."/>
            <person name="French C."/>
            <person name="Gujja S."/>
            <person name="Hansen K."/>
            <person name="Keifenheim D."/>
            <person name="Levin J.Z."/>
            <person name="Mosher R.A."/>
            <person name="Mueller C.A."/>
            <person name="Pfiffner J."/>
            <person name="Priest M."/>
            <person name="Russ C."/>
            <person name="Smialowska A."/>
            <person name="Swoboda P."/>
            <person name="Sykes S.M."/>
            <person name="Vaughn M."/>
            <person name="Vengrova S."/>
            <person name="Yoder R."/>
            <person name="Zeng Q."/>
            <person name="Allshire R."/>
            <person name="Baulcombe D."/>
            <person name="Birren B.W."/>
            <person name="Brown W."/>
            <person name="Ekwall K."/>
            <person name="Kellis M."/>
            <person name="Leatherwood J."/>
            <person name="Levin H."/>
            <person name="Margalit H."/>
            <person name="Martienssen R."/>
            <person name="Nieduszynski C.A."/>
            <person name="Spatafora J.W."/>
            <person name="Friedman N."/>
            <person name="Dalgaard J.Z."/>
            <person name="Baumann P."/>
            <person name="Niki H."/>
            <person name="Regev A."/>
            <person name="Nusbaum C."/>
        </authorList>
    </citation>
    <scope>NUCLEOTIDE SEQUENCE [LARGE SCALE GENOMIC DNA]</scope>
    <source>
        <strain evidence="8">yFS286</strain>
    </source>
</reference>
<dbReference type="GO" id="GO:0005506">
    <property type="term" value="F:iron ion binding"/>
    <property type="evidence" value="ECO:0007669"/>
    <property type="project" value="InterPro"/>
</dbReference>
<dbReference type="VEuPathDB" id="FungiDB:SOCG_01796"/>
<evidence type="ECO:0000313" key="7">
    <source>
        <dbReference type="EMBL" id="EPX71579.1"/>
    </source>
</evidence>
<dbReference type="GO" id="GO:0042284">
    <property type="term" value="F:sphingolipid delta-4 desaturase activity"/>
    <property type="evidence" value="ECO:0007669"/>
    <property type="project" value="EnsemblFungi"/>
</dbReference>
<keyword evidence="2 5" id="KW-0812">Transmembrane</keyword>
<evidence type="ECO:0000256" key="4">
    <source>
        <dbReference type="ARBA" id="ARBA00023136"/>
    </source>
</evidence>
<dbReference type="OMA" id="FFIFWDR"/>
<feature type="domain" description="Fatty acid hydroxylase" evidence="6">
    <location>
        <begin position="135"/>
        <end position="270"/>
    </location>
</feature>
<evidence type="ECO:0000256" key="3">
    <source>
        <dbReference type="ARBA" id="ARBA00022989"/>
    </source>
</evidence>
<dbReference type="GO" id="GO:0005789">
    <property type="term" value="C:endoplasmic reticulum membrane"/>
    <property type="evidence" value="ECO:0007669"/>
    <property type="project" value="EnsemblFungi"/>
</dbReference>
<dbReference type="InterPro" id="IPR006694">
    <property type="entry name" value="Fatty_acid_hydroxylase"/>
</dbReference>
<evidence type="ECO:0000259" key="6">
    <source>
        <dbReference type="Pfam" id="PF04116"/>
    </source>
</evidence>
<feature type="transmembrane region" description="Helical" evidence="5">
    <location>
        <begin position="22"/>
        <end position="43"/>
    </location>
</feature>
<evidence type="ECO:0000256" key="1">
    <source>
        <dbReference type="ARBA" id="ARBA00004370"/>
    </source>
</evidence>
<organism evidence="7 8">
    <name type="scientific">Schizosaccharomyces octosporus (strain yFS286)</name>
    <name type="common">Fission yeast</name>
    <name type="synonym">Octosporomyces octosporus</name>
    <dbReference type="NCBI Taxonomy" id="483514"/>
    <lineage>
        <taxon>Eukaryota</taxon>
        <taxon>Fungi</taxon>
        <taxon>Dikarya</taxon>
        <taxon>Ascomycota</taxon>
        <taxon>Taphrinomycotina</taxon>
        <taxon>Schizosaccharomycetes</taxon>
        <taxon>Schizosaccharomycetales</taxon>
        <taxon>Schizosaccharomycetaceae</taxon>
        <taxon>Schizosaccharomyces</taxon>
    </lineage>
</organism>
<accession>S9RBT7</accession>
<keyword evidence="8" id="KW-1185">Reference proteome</keyword>
<protein>
    <submittedName>
        <fullName evidence="7">Sphingosine hydroxylase</fullName>
    </submittedName>
</protein>
<sequence>MVTTFEMLTTWNPVTASLLSPILVYWIASGFFAFLHWLNSPFFEKYRIHSPEEVTKRNRVPHLAVFRAVVFQQFCEIVVGVALAIFEGYPEPVNHQLQLLRYQSFFEKYFSSLVQALPFLPSLAYNCLVPLFQYMFAFFIIDTWQYFWHRYLHYNKKLYNMIHAHHHRLQVPYAMGALYNHPFEGLILDTFGAGVAYLVAGLSPNQAIVFFTLSTLKTVDDHCGYLFPYDPLQIFFANNARYHDLHHQPYGFQKNFSQPFFTFWDHVLGTYMAPKAESMIERKIRGANNTLDVKKVN</sequence>